<dbReference type="InterPro" id="IPR051554">
    <property type="entry name" value="Acetyltransferase_Eis"/>
</dbReference>
<reference evidence="2" key="1">
    <citation type="submission" date="2020-06" db="EMBL/GenBank/DDBJ databases">
        <authorList>
            <consortium name="Plant Systems Biology data submission"/>
        </authorList>
    </citation>
    <scope>NUCLEOTIDE SEQUENCE</scope>
    <source>
        <strain evidence="2">D6</strain>
    </source>
</reference>
<dbReference type="PANTHER" id="PTHR37817">
    <property type="entry name" value="N-ACETYLTRANSFERASE EIS"/>
    <property type="match status" value="1"/>
</dbReference>
<dbReference type="OrthoDB" id="44039at2759"/>
<dbReference type="CDD" id="cd04301">
    <property type="entry name" value="NAT_SF"/>
    <property type="match status" value="1"/>
</dbReference>
<proteinExistence type="predicted"/>
<dbReference type="EMBL" id="CAICTM010000381">
    <property type="protein sequence ID" value="CAB9509268.1"/>
    <property type="molecule type" value="Genomic_DNA"/>
</dbReference>
<dbReference type="GO" id="GO:0034069">
    <property type="term" value="F:aminoglycoside N-acetyltransferase activity"/>
    <property type="evidence" value="ECO:0007669"/>
    <property type="project" value="TreeGrafter"/>
</dbReference>
<accession>A0A9N8DUJ7</accession>
<dbReference type="AlphaFoldDB" id="A0A9N8DUJ7"/>
<dbReference type="InterPro" id="IPR016181">
    <property type="entry name" value="Acyl_CoA_acyltransferase"/>
</dbReference>
<dbReference type="InterPro" id="IPR000182">
    <property type="entry name" value="GNAT_dom"/>
</dbReference>
<evidence type="ECO:0000259" key="1">
    <source>
        <dbReference type="PROSITE" id="PS51186"/>
    </source>
</evidence>
<dbReference type="PANTHER" id="PTHR37817:SF1">
    <property type="entry name" value="N-ACETYLTRANSFERASE EIS"/>
    <property type="match status" value="1"/>
</dbReference>
<protein>
    <recommendedName>
        <fullName evidence="1">N-acetyltransferase domain-containing protein</fullName>
    </recommendedName>
</protein>
<dbReference type="SUPFAM" id="SSF55729">
    <property type="entry name" value="Acyl-CoA N-acyltransferases (Nat)"/>
    <property type="match status" value="1"/>
</dbReference>
<dbReference type="GO" id="GO:0030649">
    <property type="term" value="P:aminoglycoside antibiotic catabolic process"/>
    <property type="evidence" value="ECO:0007669"/>
    <property type="project" value="TreeGrafter"/>
</dbReference>
<gene>
    <name evidence="2" type="ORF">SEMRO_382_G131080.1</name>
</gene>
<organism evidence="2 3">
    <name type="scientific">Seminavis robusta</name>
    <dbReference type="NCBI Taxonomy" id="568900"/>
    <lineage>
        <taxon>Eukaryota</taxon>
        <taxon>Sar</taxon>
        <taxon>Stramenopiles</taxon>
        <taxon>Ochrophyta</taxon>
        <taxon>Bacillariophyta</taxon>
        <taxon>Bacillariophyceae</taxon>
        <taxon>Bacillariophycidae</taxon>
        <taxon>Naviculales</taxon>
        <taxon>Naviculaceae</taxon>
        <taxon>Seminavis</taxon>
    </lineage>
</organism>
<evidence type="ECO:0000313" key="3">
    <source>
        <dbReference type="Proteomes" id="UP001153069"/>
    </source>
</evidence>
<dbReference type="Proteomes" id="UP001153069">
    <property type="component" value="Unassembled WGS sequence"/>
</dbReference>
<sequence length="372" mass="41658">MSPPQQTITVTTKEGTQVEYVMRGLQDEEVDRWAAFCASVFSYKANPPPPSYFARHYHNDPQRSAALIRVMICDENIVASCRVFQRTISLGSDSSTALAGGIGEVCTDPAHRRRGLSKLLLQDAIQIMTEYKMELSLLHAAPDFFPVYESSGYSCTTSPWSLVTVDPVKLVSTTATTTTTQSTTSTSSHTTIRLAQFPSDTPQLIKLHRAFSESRLAGTIIRSEQYWNEYLSQELGNSLWVMTTNNNQQVVAWLSIRPRGDNRYQVREFGWDRDSDNKQSASDCFGALLGQAMQQQQQPDGCPPKEPIALHLPTFVLNDLGEMDFVDVSSIKEENDLGWMYRPICPLSEAAKEGMPEICKKIPHLVWPSDSF</sequence>
<dbReference type="Pfam" id="PF13527">
    <property type="entry name" value="Acetyltransf_9"/>
    <property type="match status" value="1"/>
</dbReference>
<dbReference type="Gene3D" id="3.40.630.30">
    <property type="match status" value="2"/>
</dbReference>
<evidence type="ECO:0000313" key="2">
    <source>
        <dbReference type="EMBL" id="CAB9509268.1"/>
    </source>
</evidence>
<dbReference type="PROSITE" id="PS51186">
    <property type="entry name" value="GNAT"/>
    <property type="match status" value="1"/>
</dbReference>
<feature type="domain" description="N-acetyltransferase" evidence="1">
    <location>
        <begin position="20"/>
        <end position="172"/>
    </location>
</feature>
<name>A0A9N8DUJ7_9STRA</name>
<comment type="caution">
    <text evidence="2">The sequence shown here is derived from an EMBL/GenBank/DDBJ whole genome shotgun (WGS) entry which is preliminary data.</text>
</comment>
<keyword evidence="3" id="KW-1185">Reference proteome</keyword>